<accession>A0A345VJA0</accession>
<gene>
    <name evidence="3" type="ORF">Sp14A_08800</name>
</gene>
<dbReference type="AlphaFoldDB" id="A0A345VJA0"/>
<keyword evidence="2" id="KW-0472">Membrane</keyword>
<keyword evidence="2" id="KW-0812">Transmembrane</keyword>
<evidence type="ECO:0000256" key="2">
    <source>
        <dbReference type="SAM" id="Phobius"/>
    </source>
</evidence>
<name>A0A345VJA0_9STRE</name>
<dbReference type="Proteomes" id="UP000255411">
    <property type="component" value="Chromosome"/>
</dbReference>
<protein>
    <submittedName>
        <fullName evidence="3">Uncharacterized protein</fullName>
    </submittedName>
</protein>
<keyword evidence="2" id="KW-1133">Transmembrane helix</keyword>
<evidence type="ECO:0000256" key="1">
    <source>
        <dbReference type="SAM" id="MobiDB-lite"/>
    </source>
</evidence>
<feature type="transmembrane region" description="Helical" evidence="2">
    <location>
        <begin position="6"/>
        <end position="23"/>
    </location>
</feature>
<sequence>MNSFPFIFVVFVISVGVYIFLKAQGNWKRALVELVRALTVIFGCIAGVGESFGRIFRAISNGLKYFDEESNLEAIKEREDQKEALAWAAKTISSEWKALRDGDEEVRELLFNFIYDNRTDSYKVVFKRFMELSEREKLLSKLQEVANEAITDNMYYVAEITVPKLNTGGGGRYFSKVIFDLKTNNEQRERRLAQHTERDRSEVDSVESVLD</sequence>
<evidence type="ECO:0000313" key="4">
    <source>
        <dbReference type="Proteomes" id="UP000255411"/>
    </source>
</evidence>
<organism evidence="3 4">
    <name type="scientific">Streptococcus pluranimalium</name>
    <dbReference type="NCBI Taxonomy" id="82348"/>
    <lineage>
        <taxon>Bacteria</taxon>
        <taxon>Bacillati</taxon>
        <taxon>Bacillota</taxon>
        <taxon>Bacilli</taxon>
        <taxon>Lactobacillales</taxon>
        <taxon>Streptococcaceae</taxon>
        <taxon>Streptococcus</taxon>
    </lineage>
</organism>
<feature type="transmembrane region" description="Helical" evidence="2">
    <location>
        <begin position="30"/>
        <end position="49"/>
    </location>
</feature>
<dbReference type="RefSeq" id="WP_115130045.1">
    <property type="nucleotide sequence ID" value="NZ_CP022601.1"/>
</dbReference>
<reference evidence="3 4" key="1">
    <citation type="submission" date="2017-07" db="EMBL/GenBank/DDBJ databases">
        <title>Streptococcus pluranimalium as cause of bovine abortion.</title>
        <authorList>
            <person name="Rodriguez Campos S."/>
            <person name="Gobeli Brawand S."/>
            <person name="Brodard I."/>
            <person name="Rychener L."/>
            <person name="Perreten V."/>
        </authorList>
    </citation>
    <scope>NUCLEOTIDE SEQUENCE [LARGE SCALE GENOMIC DNA]</scope>
    <source>
        <strain evidence="3 4">14A0014</strain>
    </source>
</reference>
<evidence type="ECO:0000313" key="3">
    <source>
        <dbReference type="EMBL" id="AXJ12802.1"/>
    </source>
</evidence>
<dbReference type="EMBL" id="CP022601">
    <property type="protein sequence ID" value="AXJ12802.1"/>
    <property type="molecule type" value="Genomic_DNA"/>
</dbReference>
<feature type="region of interest" description="Disordered" evidence="1">
    <location>
        <begin position="192"/>
        <end position="211"/>
    </location>
</feature>
<feature type="compositionally biased region" description="Basic and acidic residues" evidence="1">
    <location>
        <begin position="192"/>
        <end position="203"/>
    </location>
</feature>
<proteinExistence type="predicted"/>